<evidence type="ECO:0000313" key="8">
    <source>
        <dbReference type="EMBL" id="KAG8631217.1"/>
    </source>
</evidence>
<evidence type="ECO:0000313" key="9">
    <source>
        <dbReference type="Proteomes" id="UP000809789"/>
    </source>
</evidence>
<gene>
    <name evidence="8" type="ORF">KVT40_000357</name>
</gene>
<evidence type="ECO:0000256" key="6">
    <source>
        <dbReference type="ARBA" id="ARBA00023242"/>
    </source>
</evidence>
<dbReference type="Pfam" id="PF00172">
    <property type="entry name" value="Zn_clus"/>
    <property type="match status" value="1"/>
</dbReference>
<dbReference type="InterPro" id="IPR050987">
    <property type="entry name" value="AtrR-like"/>
</dbReference>
<dbReference type="GO" id="GO:0003677">
    <property type="term" value="F:DNA binding"/>
    <property type="evidence" value="ECO:0007669"/>
    <property type="project" value="UniProtKB-KW"/>
</dbReference>
<dbReference type="PANTHER" id="PTHR46910:SF37">
    <property type="entry name" value="ZN(II)2CYS6 TRANSCRIPTION FACTOR (EUROFUNG)"/>
    <property type="match status" value="1"/>
</dbReference>
<dbReference type="CDD" id="cd12148">
    <property type="entry name" value="fungal_TF_MHR"/>
    <property type="match status" value="1"/>
</dbReference>
<dbReference type="SMART" id="SM00066">
    <property type="entry name" value="GAL4"/>
    <property type="match status" value="1"/>
</dbReference>
<dbReference type="GO" id="GO:0006351">
    <property type="term" value="P:DNA-templated transcription"/>
    <property type="evidence" value="ECO:0007669"/>
    <property type="project" value="InterPro"/>
</dbReference>
<keyword evidence="9" id="KW-1185">Reference proteome</keyword>
<dbReference type="CDD" id="cd00067">
    <property type="entry name" value="GAL4"/>
    <property type="match status" value="1"/>
</dbReference>
<dbReference type="OrthoDB" id="39175at2759"/>
<evidence type="ECO:0000256" key="1">
    <source>
        <dbReference type="ARBA" id="ARBA00004123"/>
    </source>
</evidence>
<reference evidence="8" key="1">
    <citation type="submission" date="2021-07" db="EMBL/GenBank/DDBJ databases">
        <title>Elsinoe batatas strain:CRI-CJ2 Genome sequencing and assembly.</title>
        <authorList>
            <person name="Huang L."/>
        </authorList>
    </citation>
    <scope>NUCLEOTIDE SEQUENCE</scope>
    <source>
        <strain evidence="8">CRI-CJ2</strain>
    </source>
</reference>
<protein>
    <recommendedName>
        <fullName evidence="7">Zn(2)-C6 fungal-type domain-containing protein</fullName>
    </recommendedName>
</protein>
<accession>A0A8K0PK74</accession>
<sequence length="620" mass="68981">MAGKEHSDKKRLTRRRGACIRCKHKKIRCNGGRPHCNQCKTDESCMYVPNPTRRKIKKTYKPNNSLAPLRPSLLPDNFYFDPSLAGLGQSDAESKPLDTVQPIWDPLLGLEMPDVTPDLDCLPLVWSNTDLPTGGDLFSDVLAMPAGIDMPDLTHSITPSIEGASRVNSLSGESLYSCGSSASGPFDFTLPSATMDATLSSEVLQAIAAQPNTEQIVQDLHLSLQEAYDFVDRPVIPDTTLAALSLEAVQDDLRAPETNEYLLEYFASQTIQHMSQATILTLKSQIVTGAVSLIDDNIPFIYSAIAIGCRLQRMKSRRRQTCQDPDYYYKRALIWLPQLIAEPPLFAKVQALIPMITYAKSSLCTNFSRYLISEALRMAFALRMNLLEGSDVSNNDQNHKQRVFMILYSWEKPLSMRFNVQSAIDDDYIAFDLEDIARSQALLSSDQMFHDPCFARICSRVSKELCSPKALKNTPKQQAAIRATLQDSLEDWLRSVPESEGRDVREARVSPRHGEGTFVLQKWTATAATVSARRVLLDVAEMDVQDADEEYLSALLASFCIVLHQIISCQGQENTADDTSLLVAACGKMATIGRHNPGFDYSGFTKVCAGLHEMHEAYED</sequence>
<dbReference type="InterPro" id="IPR007219">
    <property type="entry name" value="XnlR_reg_dom"/>
</dbReference>
<organism evidence="8 9">
    <name type="scientific">Elsinoe batatas</name>
    <dbReference type="NCBI Taxonomy" id="2601811"/>
    <lineage>
        <taxon>Eukaryota</taxon>
        <taxon>Fungi</taxon>
        <taxon>Dikarya</taxon>
        <taxon>Ascomycota</taxon>
        <taxon>Pezizomycotina</taxon>
        <taxon>Dothideomycetes</taxon>
        <taxon>Dothideomycetidae</taxon>
        <taxon>Myriangiales</taxon>
        <taxon>Elsinoaceae</taxon>
        <taxon>Elsinoe</taxon>
    </lineage>
</organism>
<dbReference type="PROSITE" id="PS50048">
    <property type="entry name" value="ZN2_CY6_FUNGAL_2"/>
    <property type="match status" value="1"/>
</dbReference>
<dbReference type="Gene3D" id="4.10.240.10">
    <property type="entry name" value="Zn(2)-C6 fungal-type DNA-binding domain"/>
    <property type="match status" value="1"/>
</dbReference>
<dbReference type="SUPFAM" id="SSF57701">
    <property type="entry name" value="Zn2/Cys6 DNA-binding domain"/>
    <property type="match status" value="1"/>
</dbReference>
<evidence type="ECO:0000256" key="2">
    <source>
        <dbReference type="ARBA" id="ARBA00022723"/>
    </source>
</evidence>
<name>A0A8K0PK74_9PEZI</name>
<proteinExistence type="predicted"/>
<dbReference type="GO" id="GO:0008270">
    <property type="term" value="F:zinc ion binding"/>
    <property type="evidence" value="ECO:0007669"/>
    <property type="project" value="InterPro"/>
</dbReference>
<dbReference type="AlphaFoldDB" id="A0A8K0PK74"/>
<evidence type="ECO:0000256" key="4">
    <source>
        <dbReference type="ARBA" id="ARBA00023125"/>
    </source>
</evidence>
<dbReference type="EMBL" id="JAESVG020000001">
    <property type="protein sequence ID" value="KAG8631217.1"/>
    <property type="molecule type" value="Genomic_DNA"/>
</dbReference>
<keyword evidence="3" id="KW-0805">Transcription regulation</keyword>
<dbReference type="GO" id="GO:0005634">
    <property type="term" value="C:nucleus"/>
    <property type="evidence" value="ECO:0007669"/>
    <property type="project" value="UniProtKB-SubCell"/>
</dbReference>
<evidence type="ECO:0000259" key="7">
    <source>
        <dbReference type="PROSITE" id="PS50048"/>
    </source>
</evidence>
<dbReference type="GO" id="GO:0000981">
    <property type="term" value="F:DNA-binding transcription factor activity, RNA polymerase II-specific"/>
    <property type="evidence" value="ECO:0007669"/>
    <property type="project" value="InterPro"/>
</dbReference>
<dbReference type="InterPro" id="IPR001138">
    <property type="entry name" value="Zn2Cys6_DnaBD"/>
</dbReference>
<feature type="domain" description="Zn(2)-C6 fungal-type" evidence="7">
    <location>
        <begin position="18"/>
        <end position="47"/>
    </location>
</feature>
<dbReference type="Proteomes" id="UP000809789">
    <property type="component" value="Unassembled WGS sequence"/>
</dbReference>
<comment type="subcellular location">
    <subcellularLocation>
        <location evidence="1">Nucleus</location>
    </subcellularLocation>
</comment>
<comment type="caution">
    <text evidence="8">The sequence shown here is derived from an EMBL/GenBank/DDBJ whole genome shotgun (WGS) entry which is preliminary data.</text>
</comment>
<keyword evidence="6" id="KW-0539">Nucleus</keyword>
<dbReference type="PANTHER" id="PTHR46910">
    <property type="entry name" value="TRANSCRIPTION FACTOR PDR1"/>
    <property type="match status" value="1"/>
</dbReference>
<keyword evidence="2" id="KW-0479">Metal-binding</keyword>
<dbReference type="Pfam" id="PF04082">
    <property type="entry name" value="Fungal_trans"/>
    <property type="match status" value="1"/>
</dbReference>
<keyword evidence="4" id="KW-0238">DNA-binding</keyword>
<evidence type="ECO:0000256" key="5">
    <source>
        <dbReference type="ARBA" id="ARBA00023163"/>
    </source>
</evidence>
<evidence type="ECO:0000256" key="3">
    <source>
        <dbReference type="ARBA" id="ARBA00023015"/>
    </source>
</evidence>
<dbReference type="InterPro" id="IPR036864">
    <property type="entry name" value="Zn2-C6_fun-type_DNA-bd_sf"/>
</dbReference>
<keyword evidence="5" id="KW-0804">Transcription</keyword>